<evidence type="ECO:0000313" key="4">
    <source>
        <dbReference type="Proteomes" id="UP000186601"/>
    </source>
</evidence>
<comment type="caution">
    <text evidence="3">The sequence shown here is derived from an EMBL/GenBank/DDBJ whole genome shotgun (WGS) entry which is preliminary data.</text>
</comment>
<feature type="transmembrane region" description="Helical" evidence="2">
    <location>
        <begin position="158"/>
        <end position="180"/>
    </location>
</feature>
<feature type="region of interest" description="Disordered" evidence="1">
    <location>
        <begin position="1"/>
        <end position="23"/>
    </location>
</feature>
<dbReference type="Proteomes" id="UP000186601">
    <property type="component" value="Unassembled WGS sequence"/>
</dbReference>
<keyword evidence="2" id="KW-0812">Transmembrane</keyword>
<protein>
    <submittedName>
        <fullName evidence="3">Uncharacterized protein</fullName>
    </submittedName>
</protein>
<dbReference type="EMBL" id="MLYV02000523">
    <property type="protein sequence ID" value="PSR85857.1"/>
    <property type="molecule type" value="Genomic_DNA"/>
</dbReference>
<gene>
    <name evidence="3" type="ORF">PHLCEN_2v5333</name>
</gene>
<evidence type="ECO:0000256" key="2">
    <source>
        <dbReference type="SAM" id="Phobius"/>
    </source>
</evidence>
<keyword evidence="4" id="KW-1185">Reference proteome</keyword>
<reference evidence="3 4" key="1">
    <citation type="submission" date="2018-02" db="EMBL/GenBank/DDBJ databases">
        <title>Genome sequence of the basidiomycete white-rot fungus Phlebia centrifuga.</title>
        <authorList>
            <person name="Granchi Z."/>
            <person name="Peng M."/>
            <person name="de Vries R.P."/>
            <person name="Hilden K."/>
            <person name="Makela M.R."/>
            <person name="Grigoriev I."/>
            <person name="Riley R."/>
        </authorList>
    </citation>
    <scope>NUCLEOTIDE SEQUENCE [LARGE SCALE GENOMIC DNA]</scope>
    <source>
        <strain evidence="3 4">FBCC195</strain>
    </source>
</reference>
<evidence type="ECO:0000256" key="1">
    <source>
        <dbReference type="SAM" id="MobiDB-lite"/>
    </source>
</evidence>
<feature type="transmembrane region" description="Helical" evidence="2">
    <location>
        <begin position="100"/>
        <end position="120"/>
    </location>
</feature>
<name>A0A2R6P5J5_9APHY</name>
<keyword evidence="2" id="KW-1133">Transmembrane helix</keyword>
<evidence type="ECO:0000313" key="3">
    <source>
        <dbReference type="EMBL" id="PSR85857.1"/>
    </source>
</evidence>
<keyword evidence="2" id="KW-0472">Membrane</keyword>
<sequence length="210" mass="22366">MAPPLPTRSSSSAPPLSSLSSQSASIPSTQDVIPVNTVSSACCSSTPNIVVLDLHTTIVIPNYSLFYSTPIASFLPDYRALADGSLVAPPLISDIESANVHLALMSALAMFFIITTLTSIRYIRRGKFKKKILFYILFASQLLGLVSIVALIIPFFNSFVSCTAIGFVVILGTLLSYSLLVSGVSHPDVCIGTENLADDRYSGDEGLQVS</sequence>
<dbReference type="OrthoDB" id="3267487at2759"/>
<feature type="transmembrane region" description="Helical" evidence="2">
    <location>
        <begin position="132"/>
        <end position="152"/>
    </location>
</feature>
<dbReference type="AlphaFoldDB" id="A0A2R6P5J5"/>
<accession>A0A2R6P5J5</accession>
<organism evidence="3 4">
    <name type="scientific">Hermanssonia centrifuga</name>
    <dbReference type="NCBI Taxonomy" id="98765"/>
    <lineage>
        <taxon>Eukaryota</taxon>
        <taxon>Fungi</taxon>
        <taxon>Dikarya</taxon>
        <taxon>Basidiomycota</taxon>
        <taxon>Agaricomycotina</taxon>
        <taxon>Agaricomycetes</taxon>
        <taxon>Polyporales</taxon>
        <taxon>Meruliaceae</taxon>
        <taxon>Hermanssonia</taxon>
    </lineage>
</organism>
<feature type="compositionally biased region" description="Low complexity" evidence="1">
    <location>
        <begin position="7"/>
        <end position="23"/>
    </location>
</feature>
<proteinExistence type="predicted"/>